<dbReference type="Proteomes" id="UP000257109">
    <property type="component" value="Unassembled WGS sequence"/>
</dbReference>
<keyword evidence="4" id="KW-0804">Transcription</keyword>
<evidence type="ECO:0000313" key="9">
    <source>
        <dbReference type="Proteomes" id="UP000257109"/>
    </source>
</evidence>
<comment type="caution">
    <text evidence="8">The sequence shown here is derived from an EMBL/GenBank/DDBJ whole genome shotgun (WGS) entry which is preliminary data.</text>
</comment>
<feature type="domain" description="TF-B3" evidence="7">
    <location>
        <begin position="12"/>
        <end position="106"/>
    </location>
</feature>
<gene>
    <name evidence="8" type="primary">VRN1</name>
    <name evidence="8" type="ORF">CR513_40299</name>
</gene>
<dbReference type="OrthoDB" id="1688597at2759"/>
<dbReference type="InterPro" id="IPR003340">
    <property type="entry name" value="B3_DNA-bd"/>
</dbReference>
<keyword evidence="3" id="KW-0238">DNA-binding</keyword>
<dbReference type="SUPFAM" id="SSF101936">
    <property type="entry name" value="DNA-binding pseudobarrel domain"/>
    <property type="match status" value="3"/>
</dbReference>
<dbReference type="PANTHER" id="PTHR31391">
    <property type="entry name" value="B3 DOMAIN-CONTAINING PROTEIN OS11G0197600-RELATED"/>
    <property type="match status" value="1"/>
</dbReference>
<keyword evidence="5" id="KW-0539">Nucleus</keyword>
<dbReference type="PANTHER" id="PTHR31391:SF64">
    <property type="entry name" value="B3 DOMAIN-CONTAINING PROTEIN OS06G0112300"/>
    <property type="match status" value="1"/>
</dbReference>
<dbReference type="Pfam" id="PF02362">
    <property type="entry name" value="B3"/>
    <property type="match status" value="3"/>
</dbReference>
<sequence length="466" mass="52865">MTCNHPLPSEILFFKIILYTTLQHGKLKIPNKFTREHGANLSNPLFLKLPDGIEWKVYWTKDDGGGIWFQKGWKEFAAYYSLNQGHLLLFKYQETCHLEVHIFDQSTLEISYPSHPTQNENDNIDHISNKPVQVLDEVTSIQKTKLKSTISCPKPQSQKTGSSGVVGQSSNLLQHVQIKGEQSQFTNFARSSDKEVTPSHKTKLKSIIPGPQPQDMGGATESQKVERLISKATNRAATSESKGPSFMVVLQPSYAYGYSMIIPTAFAKKYLKEKPRDDILLRNLDGRTWLISFRLGRFRKGWKTFVSDNHLNAGDVCLFELTKSGGHCFQVSFIRLSQETQSPGDGDPGRIPDSKCISALPIKAMQEARKFTSENPFFRVIIKANCNRDFRPRVPVAFVRKHLGEKQIVMLQFLKKSWHVNIIGDVRTKLSKGWTKFAIESKLRQGDVCIFELIDKANALNKEFEA</sequence>
<organism evidence="8 9">
    <name type="scientific">Mucuna pruriens</name>
    <name type="common">Velvet bean</name>
    <name type="synonym">Dolichos pruriens</name>
    <dbReference type="NCBI Taxonomy" id="157652"/>
    <lineage>
        <taxon>Eukaryota</taxon>
        <taxon>Viridiplantae</taxon>
        <taxon>Streptophyta</taxon>
        <taxon>Embryophyta</taxon>
        <taxon>Tracheophyta</taxon>
        <taxon>Spermatophyta</taxon>
        <taxon>Magnoliopsida</taxon>
        <taxon>eudicotyledons</taxon>
        <taxon>Gunneridae</taxon>
        <taxon>Pentapetalae</taxon>
        <taxon>rosids</taxon>
        <taxon>fabids</taxon>
        <taxon>Fabales</taxon>
        <taxon>Fabaceae</taxon>
        <taxon>Papilionoideae</taxon>
        <taxon>50 kb inversion clade</taxon>
        <taxon>NPAAA clade</taxon>
        <taxon>indigoferoid/millettioid clade</taxon>
        <taxon>Phaseoleae</taxon>
        <taxon>Mucuna</taxon>
    </lineage>
</organism>
<evidence type="ECO:0000256" key="4">
    <source>
        <dbReference type="ARBA" id="ARBA00023163"/>
    </source>
</evidence>
<evidence type="ECO:0000259" key="7">
    <source>
        <dbReference type="PROSITE" id="PS50863"/>
    </source>
</evidence>
<dbReference type="Gene3D" id="2.40.330.10">
    <property type="entry name" value="DNA-binding pseudobarrel domain"/>
    <property type="match status" value="3"/>
</dbReference>
<protein>
    <submittedName>
        <fullName evidence="8">B3 domain-containing transcription factor VRN1</fullName>
    </submittedName>
</protein>
<evidence type="ECO:0000256" key="1">
    <source>
        <dbReference type="ARBA" id="ARBA00004123"/>
    </source>
</evidence>
<dbReference type="PROSITE" id="PS50863">
    <property type="entry name" value="B3"/>
    <property type="match status" value="3"/>
</dbReference>
<evidence type="ECO:0000256" key="2">
    <source>
        <dbReference type="ARBA" id="ARBA00023015"/>
    </source>
</evidence>
<evidence type="ECO:0000256" key="3">
    <source>
        <dbReference type="ARBA" id="ARBA00023125"/>
    </source>
</evidence>
<evidence type="ECO:0000313" key="8">
    <source>
        <dbReference type="EMBL" id="RDX79301.1"/>
    </source>
</evidence>
<accession>A0A371FM06</accession>
<keyword evidence="2" id="KW-0805">Transcription regulation</keyword>
<dbReference type="GO" id="GO:0005634">
    <property type="term" value="C:nucleus"/>
    <property type="evidence" value="ECO:0007669"/>
    <property type="project" value="UniProtKB-SubCell"/>
</dbReference>
<feature type="domain" description="TF-B3" evidence="7">
    <location>
        <begin position="245"/>
        <end position="337"/>
    </location>
</feature>
<keyword evidence="9" id="KW-1185">Reference proteome</keyword>
<dbReference type="CDD" id="cd10017">
    <property type="entry name" value="B3_DNA"/>
    <property type="match status" value="3"/>
</dbReference>
<proteinExistence type="predicted"/>
<dbReference type="STRING" id="157652.A0A371FM06"/>
<evidence type="ECO:0000256" key="6">
    <source>
        <dbReference type="SAM" id="MobiDB-lite"/>
    </source>
</evidence>
<dbReference type="GO" id="GO:0003677">
    <property type="term" value="F:DNA binding"/>
    <property type="evidence" value="ECO:0007669"/>
    <property type="project" value="UniProtKB-KW"/>
</dbReference>
<feature type="non-terminal residue" evidence="8">
    <location>
        <position position="1"/>
    </location>
</feature>
<comment type="subcellular location">
    <subcellularLocation>
        <location evidence="1">Nucleus</location>
    </subcellularLocation>
</comment>
<name>A0A371FM06_MUCPR</name>
<dbReference type="SMART" id="SM01019">
    <property type="entry name" value="B3"/>
    <property type="match status" value="3"/>
</dbReference>
<dbReference type="InterPro" id="IPR044837">
    <property type="entry name" value="REM16-like"/>
</dbReference>
<reference evidence="8" key="1">
    <citation type="submission" date="2018-05" db="EMBL/GenBank/DDBJ databases">
        <title>Draft genome of Mucuna pruriens seed.</title>
        <authorList>
            <person name="Nnadi N.E."/>
            <person name="Vos R."/>
            <person name="Hasami M.H."/>
            <person name="Devisetty U.K."/>
            <person name="Aguiy J.C."/>
        </authorList>
    </citation>
    <scope>NUCLEOTIDE SEQUENCE [LARGE SCALE GENOMIC DNA]</scope>
    <source>
        <strain evidence="8">JCA_2017</strain>
    </source>
</reference>
<dbReference type="EMBL" id="QJKJ01008585">
    <property type="protein sequence ID" value="RDX79301.1"/>
    <property type="molecule type" value="Genomic_DNA"/>
</dbReference>
<evidence type="ECO:0000256" key="5">
    <source>
        <dbReference type="ARBA" id="ARBA00023242"/>
    </source>
</evidence>
<dbReference type="InterPro" id="IPR015300">
    <property type="entry name" value="DNA-bd_pseudobarrel_sf"/>
</dbReference>
<feature type="domain" description="TF-B3" evidence="7">
    <location>
        <begin position="377"/>
        <end position="466"/>
    </location>
</feature>
<dbReference type="AlphaFoldDB" id="A0A371FM06"/>
<feature type="region of interest" description="Disordered" evidence="6">
    <location>
        <begin position="187"/>
        <end position="221"/>
    </location>
</feature>